<dbReference type="SUPFAM" id="SSF53822">
    <property type="entry name" value="Periplasmic binding protein-like I"/>
    <property type="match status" value="1"/>
</dbReference>
<dbReference type="PANTHER" id="PTHR47628:SF1">
    <property type="entry name" value="ALIPHATIC AMIDASE EXPRESSION-REGULATING PROTEIN"/>
    <property type="match status" value="1"/>
</dbReference>
<dbReference type="InterPro" id="IPR028082">
    <property type="entry name" value="Peripla_BP_I"/>
</dbReference>
<accession>A0A2T6KMW6</accession>
<reference evidence="1 2" key="1">
    <citation type="submission" date="2018-04" db="EMBL/GenBank/DDBJ databases">
        <title>Genomic Encyclopedia of Archaeal and Bacterial Type Strains, Phase II (KMG-II): from individual species to whole genera.</title>
        <authorList>
            <person name="Goeker M."/>
        </authorList>
    </citation>
    <scope>NUCLEOTIDE SEQUENCE [LARGE SCALE GENOMIC DNA]</scope>
    <source>
        <strain evidence="1 2">DSM 29955</strain>
    </source>
</reference>
<name>A0A2T6KMW6_9RHOB</name>
<comment type="caution">
    <text evidence="1">The sequence shown here is derived from an EMBL/GenBank/DDBJ whole genome shotgun (WGS) entry which is preliminary data.</text>
</comment>
<organism evidence="1 2">
    <name type="scientific">Yoonia sediminilitoris</name>
    <dbReference type="NCBI Taxonomy" id="1286148"/>
    <lineage>
        <taxon>Bacteria</taxon>
        <taxon>Pseudomonadati</taxon>
        <taxon>Pseudomonadota</taxon>
        <taxon>Alphaproteobacteria</taxon>
        <taxon>Rhodobacterales</taxon>
        <taxon>Paracoccaceae</taxon>
        <taxon>Yoonia</taxon>
    </lineage>
</organism>
<dbReference type="EMBL" id="QBUD01000002">
    <property type="protein sequence ID" value="PUB17565.1"/>
    <property type="molecule type" value="Genomic_DNA"/>
</dbReference>
<dbReference type="NCBIfam" id="TIGR03407">
    <property type="entry name" value="urea_ABC_UrtA"/>
    <property type="match status" value="1"/>
</dbReference>
<dbReference type="CDD" id="cd06355">
    <property type="entry name" value="PBP1_FmdD-like"/>
    <property type="match status" value="1"/>
</dbReference>
<dbReference type="Gene3D" id="3.40.50.2300">
    <property type="match status" value="2"/>
</dbReference>
<protein>
    <submittedName>
        <fullName evidence="1">Amino acid/amide ABC transporter substrate-binding protein (HAAT family)</fullName>
    </submittedName>
</protein>
<dbReference type="FunFam" id="3.40.50.2300:FF:000097">
    <property type="entry name" value="Branched-chain amino acid ABC transporter substrate-binding protein"/>
    <property type="match status" value="1"/>
</dbReference>
<dbReference type="AlphaFoldDB" id="A0A2T6KMW6"/>
<evidence type="ECO:0000313" key="2">
    <source>
        <dbReference type="Proteomes" id="UP000244523"/>
    </source>
</evidence>
<dbReference type="Pfam" id="PF13433">
    <property type="entry name" value="Peripla_BP_5"/>
    <property type="match status" value="1"/>
</dbReference>
<sequence length="473" mass="50944">MPRSGLSWQKPPAARRQHHCCGAARITRTCPNKGQRDTDTGIIVSMTKKSFSAAIGAALLASTSMVAAQDCADPIKVGVLHSLSGSMAISETTLKDAMLMLVEQQNAAGGLLGCEIEAVVVDPASDWPLFAEKARELLTVSEVDVIFGNWTSVSRKSVLPVIEELNGLLFYPVQYEGEESSKNVFYTGAAPNQQAIPATDYFLEELGVEKFALLGTDYVYPRTTNNILESYLKDKGIAEEDIFVNYTPFGHSDWATIVADVVALGEDGKQVGVISTINGDANIGFYKELAAAGVSADDIPVVAFSVGEEELSGLDTSNLVGHLAAWNYFQSAESEANEEFIAAWKAFAGEDRVTNDPMEAHYIGFNMWVNAVEAAGTTDVDAVRSAMYGQEFPNLTGGTAVMLPNHHLAKPVLIGEIQADGQFDIISQTSEVPGDAWTDFLPESAVLTSDWKDLGCGMYNTETETCVQLTSNY</sequence>
<proteinExistence type="predicted"/>
<evidence type="ECO:0000313" key="1">
    <source>
        <dbReference type="EMBL" id="PUB17565.1"/>
    </source>
</evidence>
<dbReference type="InterPro" id="IPR017777">
    <property type="entry name" value="ABC_urea-bd_UrtA"/>
</dbReference>
<dbReference type="PANTHER" id="PTHR47628">
    <property type="match status" value="1"/>
</dbReference>
<keyword evidence="2" id="KW-1185">Reference proteome</keyword>
<gene>
    <name evidence="1" type="ORF">C8N45_102577</name>
</gene>
<dbReference type="Proteomes" id="UP000244523">
    <property type="component" value="Unassembled WGS sequence"/>
</dbReference>